<dbReference type="PANTHER" id="PTHR36154:SF1">
    <property type="entry name" value="DNA-BINDING TRANSCRIPTIONAL ACTIVATOR ALPA"/>
    <property type="match status" value="1"/>
</dbReference>
<dbReference type="Pfam" id="PF05930">
    <property type="entry name" value="Phage_AlpA"/>
    <property type="match status" value="1"/>
</dbReference>
<dbReference type="AlphaFoldDB" id="A0A426QJM5"/>
<dbReference type="InterPro" id="IPR052931">
    <property type="entry name" value="Prophage_regulatory_activator"/>
</dbReference>
<organism evidence="1 2">
    <name type="scientific">Thiohalobacter thiocyanaticus</name>
    <dbReference type="NCBI Taxonomy" id="585455"/>
    <lineage>
        <taxon>Bacteria</taxon>
        <taxon>Pseudomonadati</taxon>
        <taxon>Pseudomonadota</taxon>
        <taxon>Gammaproteobacteria</taxon>
        <taxon>Thiohalobacterales</taxon>
        <taxon>Thiohalobacteraceae</taxon>
        <taxon>Thiohalobacter</taxon>
    </lineage>
</organism>
<dbReference type="InterPro" id="IPR010260">
    <property type="entry name" value="AlpA"/>
</dbReference>
<name>A0A426QJM5_9GAMM</name>
<proteinExistence type="predicted"/>
<evidence type="ECO:0000313" key="2">
    <source>
        <dbReference type="Proteomes" id="UP000287798"/>
    </source>
</evidence>
<sequence length="64" mass="7183">MANAVLRLPVVKARTGLSRSTIYLRVNEGTFPKPISLGARAVGWLESEIEDWLTQQVKQSRKTD</sequence>
<gene>
    <name evidence="1" type="ORF">D6C00_08435</name>
</gene>
<dbReference type="Gene3D" id="1.10.238.160">
    <property type="match status" value="1"/>
</dbReference>
<dbReference type="OrthoDB" id="8455288at2"/>
<dbReference type="EMBL" id="QZMU01000001">
    <property type="protein sequence ID" value="RRQ21971.1"/>
    <property type="molecule type" value="Genomic_DNA"/>
</dbReference>
<protein>
    <submittedName>
        <fullName evidence="1">AlpA family transcriptional regulator</fullName>
    </submittedName>
</protein>
<dbReference type="Proteomes" id="UP000287798">
    <property type="component" value="Unassembled WGS sequence"/>
</dbReference>
<dbReference type="RefSeq" id="WP_125181312.1">
    <property type="nucleotide sequence ID" value="NZ_QZMU01000001.1"/>
</dbReference>
<accession>A0A426QJM5</accession>
<reference evidence="1 2" key="1">
    <citation type="journal article" date="2010" name="Int. J. Syst. Evol. Microbiol.">
        <title>Thiohalobacter thiocyanaticus gen. nov., sp. nov., a moderately halophilic, sulfur-oxidizing gammaproteobacterium from hypersaline lakes, that utilizes thiocyanate.</title>
        <authorList>
            <person name="Sorokin D.Y."/>
            <person name="Kovaleva O.L."/>
            <person name="Tourova T.P."/>
            <person name="Muyzer G."/>
        </authorList>
    </citation>
    <scope>NUCLEOTIDE SEQUENCE [LARGE SCALE GENOMIC DNA]</scope>
    <source>
        <strain evidence="1 2">Hrh1</strain>
    </source>
</reference>
<comment type="caution">
    <text evidence="1">The sequence shown here is derived from an EMBL/GenBank/DDBJ whole genome shotgun (WGS) entry which is preliminary data.</text>
</comment>
<dbReference type="PANTHER" id="PTHR36154">
    <property type="entry name" value="DNA-BINDING TRANSCRIPTIONAL ACTIVATOR ALPA"/>
    <property type="match status" value="1"/>
</dbReference>
<keyword evidence="2" id="KW-1185">Reference proteome</keyword>
<evidence type="ECO:0000313" key="1">
    <source>
        <dbReference type="EMBL" id="RRQ21971.1"/>
    </source>
</evidence>